<dbReference type="InterPro" id="IPR002156">
    <property type="entry name" value="RNaseH_domain"/>
</dbReference>
<organism evidence="2 3">
    <name type="scientific">Hibiscus sabdariffa</name>
    <name type="common">roselle</name>
    <dbReference type="NCBI Taxonomy" id="183260"/>
    <lineage>
        <taxon>Eukaryota</taxon>
        <taxon>Viridiplantae</taxon>
        <taxon>Streptophyta</taxon>
        <taxon>Embryophyta</taxon>
        <taxon>Tracheophyta</taxon>
        <taxon>Spermatophyta</taxon>
        <taxon>Magnoliopsida</taxon>
        <taxon>eudicotyledons</taxon>
        <taxon>Gunneridae</taxon>
        <taxon>Pentapetalae</taxon>
        <taxon>rosids</taxon>
        <taxon>malvids</taxon>
        <taxon>Malvales</taxon>
        <taxon>Malvaceae</taxon>
        <taxon>Malvoideae</taxon>
        <taxon>Hibiscus</taxon>
    </lineage>
</organism>
<reference evidence="2 3" key="1">
    <citation type="journal article" date="2024" name="G3 (Bethesda)">
        <title>Genome assembly of Hibiscus sabdariffa L. provides insights into metabolisms of medicinal natural products.</title>
        <authorList>
            <person name="Kim T."/>
        </authorList>
    </citation>
    <scope>NUCLEOTIDE SEQUENCE [LARGE SCALE GENOMIC DNA]</scope>
    <source>
        <strain evidence="2">TK-2024</strain>
        <tissue evidence="2">Old leaves</tissue>
    </source>
</reference>
<sequence length="68" mass="7622">MAELWAISNGLVHGWRMGLRKIILQSDNRMVIDILQAPEDLESPNKCCCMESMLPPGSPETPWTLSPL</sequence>
<feature type="domain" description="RNase H type-1" evidence="1">
    <location>
        <begin position="1"/>
        <end position="40"/>
    </location>
</feature>
<name>A0ABR2T7V3_9ROSI</name>
<gene>
    <name evidence="2" type="ORF">V6N11_049757</name>
</gene>
<evidence type="ECO:0000313" key="2">
    <source>
        <dbReference type="EMBL" id="KAK9033570.1"/>
    </source>
</evidence>
<dbReference type="Pfam" id="PF13456">
    <property type="entry name" value="RVT_3"/>
    <property type="match status" value="1"/>
</dbReference>
<comment type="caution">
    <text evidence="2">The sequence shown here is derived from an EMBL/GenBank/DDBJ whole genome shotgun (WGS) entry which is preliminary data.</text>
</comment>
<evidence type="ECO:0000259" key="1">
    <source>
        <dbReference type="Pfam" id="PF13456"/>
    </source>
</evidence>
<keyword evidence="3" id="KW-1185">Reference proteome</keyword>
<dbReference type="Proteomes" id="UP001396334">
    <property type="component" value="Unassembled WGS sequence"/>
</dbReference>
<accession>A0ABR2T7V3</accession>
<proteinExistence type="predicted"/>
<dbReference type="EMBL" id="JBBPBN010000007">
    <property type="protein sequence ID" value="KAK9033570.1"/>
    <property type="molecule type" value="Genomic_DNA"/>
</dbReference>
<protein>
    <recommendedName>
        <fullName evidence="1">RNase H type-1 domain-containing protein</fullName>
    </recommendedName>
</protein>
<evidence type="ECO:0000313" key="3">
    <source>
        <dbReference type="Proteomes" id="UP001396334"/>
    </source>
</evidence>